<name>A0A383C3U4_9ZZZZ</name>
<protein>
    <submittedName>
        <fullName evidence="1">Uncharacterized protein</fullName>
    </submittedName>
</protein>
<dbReference type="AlphaFoldDB" id="A0A383C3U4"/>
<sequence length="28" mass="3307">MPICLAVYMSVHKWRPVQGRFLGTSHYE</sequence>
<dbReference type="EMBL" id="UINC01205218">
    <property type="protein sequence ID" value="SVE26288.1"/>
    <property type="molecule type" value="Genomic_DNA"/>
</dbReference>
<evidence type="ECO:0000313" key="1">
    <source>
        <dbReference type="EMBL" id="SVE26288.1"/>
    </source>
</evidence>
<organism evidence="1">
    <name type="scientific">marine metagenome</name>
    <dbReference type="NCBI Taxonomy" id="408172"/>
    <lineage>
        <taxon>unclassified sequences</taxon>
        <taxon>metagenomes</taxon>
        <taxon>ecological metagenomes</taxon>
    </lineage>
</organism>
<feature type="non-terminal residue" evidence="1">
    <location>
        <position position="28"/>
    </location>
</feature>
<accession>A0A383C3U4</accession>
<proteinExistence type="predicted"/>
<gene>
    <name evidence="1" type="ORF">METZ01_LOCUS479142</name>
</gene>
<reference evidence="1" key="1">
    <citation type="submission" date="2018-05" db="EMBL/GenBank/DDBJ databases">
        <authorList>
            <person name="Lanie J.A."/>
            <person name="Ng W.-L."/>
            <person name="Kazmierczak K.M."/>
            <person name="Andrzejewski T.M."/>
            <person name="Davidsen T.M."/>
            <person name="Wayne K.J."/>
            <person name="Tettelin H."/>
            <person name="Glass J.I."/>
            <person name="Rusch D."/>
            <person name="Podicherti R."/>
            <person name="Tsui H.-C.T."/>
            <person name="Winkler M.E."/>
        </authorList>
    </citation>
    <scope>NUCLEOTIDE SEQUENCE</scope>
</reference>